<feature type="region of interest" description="Disordered" evidence="1">
    <location>
        <begin position="1"/>
        <end position="52"/>
    </location>
</feature>
<evidence type="ECO:0000313" key="3">
    <source>
        <dbReference type="Proteomes" id="UP001519460"/>
    </source>
</evidence>
<dbReference type="EMBL" id="JACVVK020000007">
    <property type="protein sequence ID" value="KAK7506344.1"/>
    <property type="molecule type" value="Genomic_DNA"/>
</dbReference>
<dbReference type="AlphaFoldDB" id="A0ABD0M355"/>
<evidence type="ECO:0000313" key="2">
    <source>
        <dbReference type="EMBL" id="KAK7506344.1"/>
    </source>
</evidence>
<gene>
    <name evidence="2" type="ORF">BaRGS_00002456</name>
</gene>
<keyword evidence="3" id="KW-1185">Reference proteome</keyword>
<proteinExistence type="predicted"/>
<accession>A0ABD0M355</accession>
<evidence type="ECO:0000256" key="1">
    <source>
        <dbReference type="SAM" id="MobiDB-lite"/>
    </source>
</evidence>
<comment type="caution">
    <text evidence="2">The sequence shown here is derived from an EMBL/GenBank/DDBJ whole genome shotgun (WGS) entry which is preliminary data.</text>
</comment>
<name>A0ABD0M355_9CAEN</name>
<organism evidence="2 3">
    <name type="scientific">Batillaria attramentaria</name>
    <dbReference type="NCBI Taxonomy" id="370345"/>
    <lineage>
        <taxon>Eukaryota</taxon>
        <taxon>Metazoa</taxon>
        <taxon>Spiralia</taxon>
        <taxon>Lophotrochozoa</taxon>
        <taxon>Mollusca</taxon>
        <taxon>Gastropoda</taxon>
        <taxon>Caenogastropoda</taxon>
        <taxon>Sorbeoconcha</taxon>
        <taxon>Cerithioidea</taxon>
        <taxon>Batillariidae</taxon>
        <taxon>Batillaria</taxon>
    </lineage>
</organism>
<reference evidence="2 3" key="1">
    <citation type="journal article" date="2023" name="Sci. Data">
        <title>Genome assembly of the Korean intertidal mud-creeper Batillaria attramentaria.</title>
        <authorList>
            <person name="Patra A.K."/>
            <person name="Ho P.T."/>
            <person name="Jun S."/>
            <person name="Lee S.J."/>
            <person name="Kim Y."/>
            <person name="Won Y.J."/>
        </authorList>
    </citation>
    <scope>NUCLEOTIDE SEQUENCE [LARGE SCALE GENOMIC DNA]</scope>
    <source>
        <strain evidence="2">Wonlab-2016</strain>
    </source>
</reference>
<protein>
    <submittedName>
        <fullName evidence="2">Uncharacterized protein</fullName>
    </submittedName>
</protein>
<sequence length="104" mass="11470">MRVKSSHTRKCDCNLQPPAAGNQKREQGQHRHPLGEPQRGLGRAESTSPQRARTMQELAVWRHDDVTLITIFLVGALHAGSRALIGTGNQWRATIIAARLKAEG</sequence>
<dbReference type="Proteomes" id="UP001519460">
    <property type="component" value="Unassembled WGS sequence"/>
</dbReference>